<organism evidence="1">
    <name type="scientific">bioreactor metagenome</name>
    <dbReference type="NCBI Taxonomy" id="1076179"/>
    <lineage>
        <taxon>unclassified sequences</taxon>
        <taxon>metagenomes</taxon>
        <taxon>ecological metagenomes</taxon>
    </lineage>
</organism>
<name>A0A645H009_9ZZZZ</name>
<protein>
    <recommendedName>
        <fullName evidence="2">MmcQ/YjbR family DNA-binding protein</fullName>
    </recommendedName>
</protein>
<accession>A0A645H009</accession>
<dbReference type="PANTHER" id="PTHR35145">
    <property type="entry name" value="CYTOPLASMIC PROTEIN-RELATED"/>
    <property type="match status" value="1"/>
</dbReference>
<dbReference type="InterPro" id="IPR058532">
    <property type="entry name" value="YjbR/MT2646/Rv2570-like"/>
</dbReference>
<dbReference type="PANTHER" id="PTHR35145:SF1">
    <property type="entry name" value="CYTOPLASMIC PROTEIN"/>
    <property type="match status" value="1"/>
</dbReference>
<sequence length="83" mass="9331">MLGEYKDGRPLMTVKLDPAFSEILRAQYPGEIIPGYYTDKTHWSSLFLDTPVTDDTAKSMLDNAYLTTFAGLTKKLRAQILGE</sequence>
<dbReference type="InterPro" id="IPR007351">
    <property type="entry name" value="YjbR"/>
</dbReference>
<dbReference type="InterPro" id="IPR038056">
    <property type="entry name" value="YjbR-like_sf"/>
</dbReference>
<dbReference type="AlphaFoldDB" id="A0A645H009"/>
<evidence type="ECO:0000313" key="1">
    <source>
        <dbReference type="EMBL" id="MPN31319.1"/>
    </source>
</evidence>
<comment type="caution">
    <text evidence="1">The sequence shown here is derived from an EMBL/GenBank/DDBJ whole genome shotgun (WGS) entry which is preliminary data.</text>
</comment>
<dbReference type="Gene3D" id="3.90.1150.30">
    <property type="match status" value="1"/>
</dbReference>
<dbReference type="Pfam" id="PF04237">
    <property type="entry name" value="YjbR"/>
    <property type="match status" value="1"/>
</dbReference>
<evidence type="ECO:0008006" key="2">
    <source>
        <dbReference type="Google" id="ProtNLM"/>
    </source>
</evidence>
<dbReference type="EMBL" id="VSSQ01082806">
    <property type="protein sequence ID" value="MPN31319.1"/>
    <property type="molecule type" value="Genomic_DNA"/>
</dbReference>
<gene>
    <name evidence="1" type="ORF">SDC9_178793</name>
</gene>
<reference evidence="1" key="1">
    <citation type="submission" date="2019-08" db="EMBL/GenBank/DDBJ databases">
        <authorList>
            <person name="Kucharzyk K."/>
            <person name="Murdoch R.W."/>
            <person name="Higgins S."/>
            <person name="Loffler F."/>
        </authorList>
    </citation>
    <scope>NUCLEOTIDE SEQUENCE</scope>
</reference>
<proteinExistence type="predicted"/>
<dbReference type="SUPFAM" id="SSF142906">
    <property type="entry name" value="YjbR-like"/>
    <property type="match status" value="1"/>
</dbReference>